<dbReference type="KEGG" id="gba:J421_2216"/>
<dbReference type="Pfam" id="PF03551">
    <property type="entry name" value="PadR"/>
    <property type="match status" value="1"/>
</dbReference>
<dbReference type="PANTHER" id="PTHR33169">
    <property type="entry name" value="PADR-FAMILY TRANSCRIPTIONAL REGULATOR"/>
    <property type="match status" value="1"/>
</dbReference>
<dbReference type="Proteomes" id="UP000019151">
    <property type="component" value="Chromosome"/>
</dbReference>
<dbReference type="InterPro" id="IPR036390">
    <property type="entry name" value="WH_DNA-bd_sf"/>
</dbReference>
<gene>
    <name evidence="2" type="ORF">J421_2216</name>
</gene>
<dbReference type="HOGENOM" id="CLU_063440_4_0_0"/>
<dbReference type="eggNOG" id="COG1695">
    <property type="taxonomic scope" value="Bacteria"/>
</dbReference>
<reference evidence="2 3" key="1">
    <citation type="journal article" date="2014" name="Genome Announc.">
        <title>Genome Sequence and Methylome of Soil Bacterium Gemmatirosa kalamazoonensis KBS708T, a Member of the Rarely Cultivated Gemmatimonadetes Phylum.</title>
        <authorList>
            <person name="Debruyn J.M."/>
            <person name="Radosevich M."/>
            <person name="Wommack K.E."/>
            <person name="Polson S.W."/>
            <person name="Hauser L.J."/>
            <person name="Fawaz M.N."/>
            <person name="Korlach J."/>
            <person name="Tsai Y.C."/>
        </authorList>
    </citation>
    <scope>NUCLEOTIDE SEQUENCE [LARGE SCALE GENOMIC DNA]</scope>
    <source>
        <strain evidence="2 3">KBS708</strain>
    </source>
</reference>
<dbReference type="Gene3D" id="1.10.10.10">
    <property type="entry name" value="Winged helix-like DNA-binding domain superfamily/Winged helix DNA-binding domain"/>
    <property type="match status" value="1"/>
</dbReference>
<sequence>MDRDLPVERFLPLRPVEFDVLLSLAAGERHGYGIIQDAEARGLHAAPDVGTLYRALRRMQDQGLIDEAAQRRAPDAGDERRHYYRATALGLRVARAEAARMAGLARAAMVGGLLEAGAL</sequence>
<dbReference type="RefSeq" id="WP_025411241.1">
    <property type="nucleotide sequence ID" value="NZ_CP007128.1"/>
</dbReference>
<name>W0RK21_9BACT</name>
<evidence type="ECO:0000313" key="3">
    <source>
        <dbReference type="Proteomes" id="UP000019151"/>
    </source>
</evidence>
<feature type="domain" description="Transcription regulator PadR N-terminal" evidence="1">
    <location>
        <begin position="20"/>
        <end position="93"/>
    </location>
</feature>
<evidence type="ECO:0000259" key="1">
    <source>
        <dbReference type="Pfam" id="PF03551"/>
    </source>
</evidence>
<dbReference type="InterPro" id="IPR036388">
    <property type="entry name" value="WH-like_DNA-bd_sf"/>
</dbReference>
<dbReference type="InParanoid" id="W0RK21"/>
<dbReference type="InterPro" id="IPR005149">
    <property type="entry name" value="Tscrpt_reg_PadR_N"/>
</dbReference>
<accession>W0RK21</accession>
<keyword evidence="3" id="KW-1185">Reference proteome</keyword>
<dbReference type="EMBL" id="CP007128">
    <property type="protein sequence ID" value="AHG89753.1"/>
    <property type="molecule type" value="Genomic_DNA"/>
</dbReference>
<evidence type="ECO:0000313" key="2">
    <source>
        <dbReference type="EMBL" id="AHG89753.1"/>
    </source>
</evidence>
<dbReference type="SUPFAM" id="SSF46785">
    <property type="entry name" value="Winged helix' DNA-binding domain"/>
    <property type="match status" value="1"/>
</dbReference>
<proteinExistence type="predicted"/>
<dbReference type="InterPro" id="IPR052509">
    <property type="entry name" value="Metal_resp_DNA-bind_regulator"/>
</dbReference>
<dbReference type="AlphaFoldDB" id="W0RK21"/>
<dbReference type="STRING" id="861299.J421_2216"/>
<dbReference type="OrthoDB" id="9814826at2"/>
<protein>
    <submittedName>
        <fullName evidence="2">Transcriptional regulator PadR family protein</fullName>
    </submittedName>
</protein>
<organism evidence="2 3">
    <name type="scientific">Gemmatirosa kalamazoonensis</name>
    <dbReference type="NCBI Taxonomy" id="861299"/>
    <lineage>
        <taxon>Bacteria</taxon>
        <taxon>Pseudomonadati</taxon>
        <taxon>Gemmatimonadota</taxon>
        <taxon>Gemmatimonadia</taxon>
        <taxon>Gemmatimonadales</taxon>
        <taxon>Gemmatimonadaceae</taxon>
        <taxon>Gemmatirosa</taxon>
    </lineage>
</organism>
<dbReference type="PANTHER" id="PTHR33169:SF13">
    <property type="entry name" value="PADR-FAMILY TRANSCRIPTIONAL REGULATOR"/>
    <property type="match status" value="1"/>
</dbReference>